<evidence type="ECO:0000313" key="7">
    <source>
        <dbReference type="Proteomes" id="UP000694415"/>
    </source>
</evidence>
<reference evidence="6" key="1">
    <citation type="submission" date="2025-08" db="UniProtKB">
        <authorList>
            <consortium name="Ensembl"/>
        </authorList>
    </citation>
    <scope>IDENTIFICATION</scope>
</reference>
<evidence type="ECO:0000256" key="4">
    <source>
        <dbReference type="RuleBase" id="RU003618"/>
    </source>
</evidence>
<comment type="subcellular location">
    <subcellularLocation>
        <location evidence="1 4">Secreted</location>
    </subcellularLocation>
</comment>
<keyword evidence="5" id="KW-0732">Signal</keyword>
<keyword evidence="4" id="KW-0372">Hormone</keyword>
<proteinExistence type="inferred from homology"/>
<organism evidence="6 7">
    <name type="scientific">Mus spicilegus</name>
    <name type="common">Mound-building mouse</name>
    <dbReference type="NCBI Taxonomy" id="10103"/>
    <lineage>
        <taxon>Eukaryota</taxon>
        <taxon>Metazoa</taxon>
        <taxon>Chordata</taxon>
        <taxon>Craniata</taxon>
        <taxon>Vertebrata</taxon>
        <taxon>Euteleostomi</taxon>
        <taxon>Mammalia</taxon>
        <taxon>Eutheria</taxon>
        <taxon>Euarchontoglires</taxon>
        <taxon>Glires</taxon>
        <taxon>Rodentia</taxon>
        <taxon>Myomorpha</taxon>
        <taxon>Muroidea</taxon>
        <taxon>Muridae</taxon>
        <taxon>Murinae</taxon>
        <taxon>Mus</taxon>
        <taxon>Mus</taxon>
    </lineage>
</organism>
<evidence type="ECO:0000256" key="5">
    <source>
        <dbReference type="SAM" id="SignalP"/>
    </source>
</evidence>
<dbReference type="GO" id="GO:0030879">
    <property type="term" value="P:mammary gland development"/>
    <property type="evidence" value="ECO:0007669"/>
    <property type="project" value="TreeGrafter"/>
</dbReference>
<dbReference type="Ensembl" id="ENSMSIT00000001913.1">
    <property type="protein sequence ID" value="ENSMSIP00000001494.1"/>
    <property type="gene ID" value="ENSMSIG00000001435.1"/>
</dbReference>
<dbReference type="Gene3D" id="1.20.1250.10">
    <property type="match status" value="1"/>
</dbReference>
<evidence type="ECO:0000256" key="1">
    <source>
        <dbReference type="ARBA" id="ARBA00004613"/>
    </source>
</evidence>
<reference evidence="6" key="2">
    <citation type="submission" date="2025-09" db="UniProtKB">
        <authorList>
            <consortium name="Ensembl"/>
        </authorList>
    </citation>
    <scope>IDENTIFICATION</scope>
</reference>
<comment type="similarity">
    <text evidence="2 4">Belongs to the somatotropin/prolactin family.</text>
</comment>
<evidence type="ECO:0000256" key="3">
    <source>
        <dbReference type="ARBA" id="ARBA00022525"/>
    </source>
</evidence>
<evidence type="ECO:0000256" key="2">
    <source>
        <dbReference type="ARBA" id="ARBA00008474"/>
    </source>
</evidence>
<feature type="signal peptide" evidence="5">
    <location>
        <begin position="1"/>
        <end position="30"/>
    </location>
</feature>
<keyword evidence="3" id="KW-0964">Secreted</keyword>
<dbReference type="PANTHER" id="PTHR11417">
    <property type="entry name" value="SOMATOTROPIN,PROLACTIN"/>
    <property type="match status" value="1"/>
</dbReference>
<protein>
    <recommendedName>
        <fullName evidence="8">Prolactin</fullName>
    </recommendedName>
</protein>
<dbReference type="Pfam" id="PF00103">
    <property type="entry name" value="Hormone_1"/>
    <property type="match status" value="1"/>
</dbReference>
<dbReference type="AlphaFoldDB" id="A0A8C6G7F0"/>
<evidence type="ECO:0000313" key="6">
    <source>
        <dbReference type="Ensembl" id="ENSMSIP00000001494.1"/>
    </source>
</evidence>
<dbReference type="GO" id="GO:0046427">
    <property type="term" value="P:positive regulation of receptor signaling pathway via JAK-STAT"/>
    <property type="evidence" value="ECO:0007669"/>
    <property type="project" value="TreeGrafter"/>
</dbReference>
<dbReference type="GO" id="GO:0005148">
    <property type="term" value="F:prolactin receptor binding"/>
    <property type="evidence" value="ECO:0007669"/>
    <property type="project" value="TreeGrafter"/>
</dbReference>
<dbReference type="SUPFAM" id="SSF47266">
    <property type="entry name" value="4-helical cytokines"/>
    <property type="match status" value="1"/>
</dbReference>
<dbReference type="PANTHER" id="PTHR11417:SF7">
    <property type="entry name" value="PROLACTIN-5A1"/>
    <property type="match status" value="1"/>
</dbReference>
<dbReference type="GO" id="GO:1903489">
    <property type="term" value="P:positive regulation of lactation"/>
    <property type="evidence" value="ECO:0007669"/>
    <property type="project" value="TreeGrafter"/>
</dbReference>
<dbReference type="InterPro" id="IPR009079">
    <property type="entry name" value="4_helix_cytokine-like_core"/>
</dbReference>
<dbReference type="GO" id="GO:0005615">
    <property type="term" value="C:extracellular space"/>
    <property type="evidence" value="ECO:0007669"/>
    <property type="project" value="TreeGrafter"/>
</dbReference>
<feature type="chain" id="PRO_5034734072" description="Prolactin" evidence="5">
    <location>
        <begin position="31"/>
        <end position="219"/>
    </location>
</feature>
<keyword evidence="7" id="KW-1185">Reference proteome</keyword>
<name>A0A8C6G7F0_MUSSI</name>
<dbReference type="GO" id="GO:0031667">
    <property type="term" value="P:response to nutrient levels"/>
    <property type="evidence" value="ECO:0007669"/>
    <property type="project" value="TreeGrafter"/>
</dbReference>
<dbReference type="GO" id="GO:0005179">
    <property type="term" value="F:hormone activity"/>
    <property type="evidence" value="ECO:0007669"/>
    <property type="project" value="UniProtKB-KW"/>
</dbReference>
<dbReference type="GO" id="GO:0007565">
    <property type="term" value="P:female pregnancy"/>
    <property type="evidence" value="ECO:0007669"/>
    <property type="project" value="TreeGrafter"/>
</dbReference>
<accession>A0A8C6G7F0</accession>
<dbReference type="GeneTree" id="ENSGT00950000182818"/>
<evidence type="ECO:0008006" key="8">
    <source>
        <dbReference type="Google" id="ProtNLM"/>
    </source>
</evidence>
<dbReference type="Proteomes" id="UP000694415">
    <property type="component" value="Unplaced"/>
</dbReference>
<dbReference type="InterPro" id="IPR001400">
    <property type="entry name" value="Somatotropin/Prolactin"/>
</dbReference>
<dbReference type="GO" id="GO:0008284">
    <property type="term" value="P:positive regulation of cell population proliferation"/>
    <property type="evidence" value="ECO:0007669"/>
    <property type="project" value="TreeGrafter"/>
</dbReference>
<sequence>IEDPEMNPHTYGTLFLMLLANMCLWEEGYSTSVPLKNTISGYCQLTHTNMFDWVGNISENISHISSEASNEFFQQYVPGRLFSFRLPMISHTSFLPVPNTKRKMLQKQPEVLLRLVVRMLGAWKTPLRHLMTEMSAMQEAPEVIISKVRDIDEKLPRLLEGIRTILSQVSPLFNYLPWLGLKSLQVTDEDSHLFAIHSLLNCLHNDAKKVAACIKVLRC</sequence>
<dbReference type="PRINTS" id="PR00836">
    <property type="entry name" value="SOMATOTROPIN"/>
</dbReference>